<comment type="catalytic activity">
    <reaction evidence="1 15">
        <text>1-(5-phospho-beta-D-ribosyl)-ATP + diphosphate = 5-phospho-alpha-D-ribose 1-diphosphate + ATP</text>
        <dbReference type="Rhea" id="RHEA:18473"/>
        <dbReference type="ChEBI" id="CHEBI:30616"/>
        <dbReference type="ChEBI" id="CHEBI:33019"/>
        <dbReference type="ChEBI" id="CHEBI:58017"/>
        <dbReference type="ChEBI" id="CHEBI:73183"/>
        <dbReference type="EC" id="2.4.2.17"/>
    </reaction>
</comment>
<gene>
    <name evidence="15 17" type="primary">hisG</name>
    <name evidence="17" type="ORF">HMP0721_1116</name>
</gene>
<dbReference type="UniPathway" id="UPA00031">
    <property type="reaction ID" value="UER00006"/>
</dbReference>
<name>E6MGI3_9FIRM</name>
<comment type="subunit">
    <text evidence="15">Heteromultimer composed of HisG and HisZ subunits.</text>
</comment>
<dbReference type="EC" id="2.4.2.17" evidence="5 15"/>
<dbReference type="RefSeq" id="WP_006598540.1">
    <property type="nucleotide sequence ID" value="NZ_GL622359.1"/>
</dbReference>
<dbReference type="STRING" id="887929.HMP0721_1116"/>
<dbReference type="AlphaFoldDB" id="E6MGI3"/>
<evidence type="ECO:0000313" key="18">
    <source>
        <dbReference type="Proteomes" id="UP000004754"/>
    </source>
</evidence>
<dbReference type="OrthoDB" id="9801867at2"/>
<evidence type="ECO:0000256" key="14">
    <source>
        <dbReference type="ARBA" id="ARBA00024861"/>
    </source>
</evidence>
<keyword evidence="10 15" id="KW-0808">Transferase</keyword>
<dbReference type="PANTHER" id="PTHR21403:SF8">
    <property type="entry name" value="ATP PHOSPHORIBOSYLTRANSFERASE"/>
    <property type="match status" value="1"/>
</dbReference>
<proteinExistence type="inferred from homology"/>
<keyword evidence="7 15" id="KW-0963">Cytoplasm</keyword>
<dbReference type="SUPFAM" id="SSF53850">
    <property type="entry name" value="Periplasmic binding protein-like II"/>
    <property type="match status" value="1"/>
</dbReference>
<comment type="similarity">
    <text evidence="4 15">Belongs to the ATP phosphoribosyltransferase family. Short subfamily.</text>
</comment>
<evidence type="ECO:0000256" key="5">
    <source>
        <dbReference type="ARBA" id="ARBA00011946"/>
    </source>
</evidence>
<comment type="pathway">
    <text evidence="3 15">Amino-acid biosynthesis; L-histidine biosynthesis; L-histidine from 5-phospho-alpha-D-ribose 1-diphosphate: step 1/9.</text>
</comment>
<protein>
    <recommendedName>
        <fullName evidence="6 15">ATP phosphoribosyltransferase</fullName>
        <shortName evidence="15">ATP-PRT</shortName>
        <shortName evidence="15">ATP-PRTase</shortName>
        <ecNumber evidence="5 15">2.4.2.17</ecNumber>
    </recommendedName>
</protein>
<dbReference type="PANTHER" id="PTHR21403">
    <property type="entry name" value="ATP PHOSPHORIBOSYLTRANSFERASE ATP-PRTASE"/>
    <property type="match status" value="1"/>
</dbReference>
<dbReference type="HAMAP" id="MF_01018">
    <property type="entry name" value="HisG_Short"/>
    <property type="match status" value="1"/>
</dbReference>
<comment type="subcellular location">
    <subcellularLocation>
        <location evidence="2 15">Cytoplasm</location>
    </subcellularLocation>
</comment>
<dbReference type="eggNOG" id="COG0040">
    <property type="taxonomic scope" value="Bacteria"/>
</dbReference>
<keyword evidence="11 15" id="KW-0547">Nucleotide-binding</keyword>
<evidence type="ECO:0000256" key="9">
    <source>
        <dbReference type="ARBA" id="ARBA00022676"/>
    </source>
</evidence>
<keyword evidence="9 15" id="KW-0328">Glycosyltransferase</keyword>
<evidence type="ECO:0000256" key="12">
    <source>
        <dbReference type="ARBA" id="ARBA00022840"/>
    </source>
</evidence>
<evidence type="ECO:0000256" key="4">
    <source>
        <dbReference type="ARBA" id="ARBA00009489"/>
    </source>
</evidence>
<dbReference type="InterPro" id="IPR001348">
    <property type="entry name" value="ATP_PRibTrfase_HisG"/>
</dbReference>
<evidence type="ECO:0000256" key="13">
    <source>
        <dbReference type="ARBA" id="ARBA00023102"/>
    </source>
</evidence>
<evidence type="ECO:0000256" key="3">
    <source>
        <dbReference type="ARBA" id="ARBA00004667"/>
    </source>
</evidence>
<evidence type="ECO:0000256" key="10">
    <source>
        <dbReference type="ARBA" id="ARBA00022679"/>
    </source>
</evidence>
<dbReference type="InterPro" id="IPR013820">
    <property type="entry name" value="ATP_PRibTrfase_cat"/>
</dbReference>
<comment type="function">
    <text evidence="14 15">Catalyzes the condensation of ATP and 5-phosphoribose 1-diphosphate to form N'-(5'-phosphoribosyl)-ATP (PR-ATP). Has a crucial role in the pathway because the rate of histidine biosynthesis seems to be controlled primarily by regulation of HisG enzymatic activity.</text>
</comment>
<dbReference type="GO" id="GO:0005737">
    <property type="term" value="C:cytoplasm"/>
    <property type="evidence" value="ECO:0007669"/>
    <property type="project" value="UniProtKB-SubCell"/>
</dbReference>
<dbReference type="Pfam" id="PF01634">
    <property type="entry name" value="HisG"/>
    <property type="match status" value="1"/>
</dbReference>
<evidence type="ECO:0000256" key="2">
    <source>
        <dbReference type="ARBA" id="ARBA00004496"/>
    </source>
</evidence>
<keyword evidence="18" id="KW-1185">Reference proteome</keyword>
<evidence type="ECO:0000256" key="15">
    <source>
        <dbReference type="HAMAP-Rule" id="MF_01018"/>
    </source>
</evidence>
<evidence type="ECO:0000313" key="17">
    <source>
        <dbReference type="EMBL" id="EFV01723.1"/>
    </source>
</evidence>
<dbReference type="GO" id="GO:0003879">
    <property type="term" value="F:ATP phosphoribosyltransferase activity"/>
    <property type="evidence" value="ECO:0007669"/>
    <property type="project" value="UniProtKB-UniRule"/>
</dbReference>
<dbReference type="GO" id="GO:0005524">
    <property type="term" value="F:ATP binding"/>
    <property type="evidence" value="ECO:0007669"/>
    <property type="project" value="UniProtKB-KW"/>
</dbReference>
<dbReference type="HOGENOM" id="CLU_038115_2_0_9"/>
<keyword evidence="12 15" id="KW-0067">ATP-binding</keyword>
<sequence>MVQKENAKIKMALAKGRVANKTIDRLKEIGYVFPDYAKDSRKLIFTDTTNTVEFFLVKSPDVGTYVEKGAADIGVVGRDVLLEHPANVYELLNLNIGLCRMCVAGFAGTKIQYNRKLTVGTKYPHIAKTYFNRLDQPADLITINGSVELGPILGLCDCIVDIVESGSTLRENGLVVLETLFEISSRLIVNQVSLKTKSQAIDPIIQKFEALAL</sequence>
<comment type="domain">
    <text evidence="15">Lacks the C-terminal regulatory region which is replaced by HisZ.</text>
</comment>
<organism evidence="17 18">
    <name type="scientific">Pseudoramibacter alactolyticus ATCC 23263</name>
    <dbReference type="NCBI Taxonomy" id="887929"/>
    <lineage>
        <taxon>Bacteria</taxon>
        <taxon>Bacillati</taxon>
        <taxon>Bacillota</taxon>
        <taxon>Clostridia</taxon>
        <taxon>Eubacteriales</taxon>
        <taxon>Eubacteriaceae</taxon>
        <taxon>Pseudoramibacter</taxon>
    </lineage>
</organism>
<keyword evidence="13 15" id="KW-0368">Histidine biosynthesis</keyword>
<evidence type="ECO:0000259" key="16">
    <source>
        <dbReference type="Pfam" id="PF01634"/>
    </source>
</evidence>
<dbReference type="Proteomes" id="UP000004754">
    <property type="component" value="Unassembled WGS sequence"/>
</dbReference>
<evidence type="ECO:0000256" key="11">
    <source>
        <dbReference type="ARBA" id="ARBA00022741"/>
    </source>
</evidence>
<dbReference type="GO" id="GO:0000105">
    <property type="term" value="P:L-histidine biosynthetic process"/>
    <property type="evidence" value="ECO:0007669"/>
    <property type="project" value="UniProtKB-UniRule"/>
</dbReference>
<dbReference type="InterPro" id="IPR024893">
    <property type="entry name" value="ATP_PRibTrfase_HisG_short"/>
</dbReference>
<dbReference type="EMBL" id="AEQN01000016">
    <property type="protein sequence ID" value="EFV01723.1"/>
    <property type="molecule type" value="Genomic_DNA"/>
</dbReference>
<dbReference type="NCBIfam" id="TIGR00070">
    <property type="entry name" value="hisG"/>
    <property type="match status" value="1"/>
</dbReference>
<evidence type="ECO:0000256" key="8">
    <source>
        <dbReference type="ARBA" id="ARBA00022605"/>
    </source>
</evidence>
<evidence type="ECO:0000256" key="7">
    <source>
        <dbReference type="ARBA" id="ARBA00022490"/>
    </source>
</evidence>
<dbReference type="CDD" id="cd13595">
    <property type="entry name" value="PBP2_HisGs"/>
    <property type="match status" value="1"/>
</dbReference>
<reference evidence="17 18" key="1">
    <citation type="submission" date="2010-12" db="EMBL/GenBank/DDBJ databases">
        <authorList>
            <person name="Muzny D."/>
            <person name="Qin X."/>
            <person name="Deng J."/>
            <person name="Jiang H."/>
            <person name="Liu Y."/>
            <person name="Qu J."/>
            <person name="Song X.-Z."/>
            <person name="Zhang L."/>
            <person name="Thornton R."/>
            <person name="Coyle M."/>
            <person name="Francisco L."/>
            <person name="Jackson L."/>
            <person name="Javaid M."/>
            <person name="Korchina V."/>
            <person name="Kovar C."/>
            <person name="Mata R."/>
            <person name="Mathew T."/>
            <person name="Ngo R."/>
            <person name="Nguyen L."/>
            <person name="Nguyen N."/>
            <person name="Okwuonu G."/>
            <person name="Ongeri F."/>
            <person name="Pham C."/>
            <person name="Simmons D."/>
            <person name="Wilczek-Boney K."/>
            <person name="Hale W."/>
            <person name="Jakkamsetti A."/>
            <person name="Pham P."/>
            <person name="Ruth R."/>
            <person name="San Lucas F."/>
            <person name="Warren J."/>
            <person name="Zhang J."/>
            <person name="Zhao Z."/>
            <person name="Zhou C."/>
            <person name="Zhu D."/>
            <person name="Lee S."/>
            <person name="Bess C."/>
            <person name="Blankenburg K."/>
            <person name="Forbes L."/>
            <person name="Fu Q."/>
            <person name="Gubbala S."/>
            <person name="Hirani K."/>
            <person name="Jayaseelan J.C."/>
            <person name="Lara F."/>
            <person name="Munidasa M."/>
            <person name="Palculict T."/>
            <person name="Patil S."/>
            <person name="Pu L.-L."/>
            <person name="Saada N."/>
            <person name="Tang L."/>
            <person name="Weissenberger G."/>
            <person name="Zhu Y."/>
            <person name="Hemphill L."/>
            <person name="Shang Y."/>
            <person name="Youmans B."/>
            <person name="Ayvaz T."/>
            <person name="Ross M."/>
            <person name="Santibanez J."/>
            <person name="Aqrawi P."/>
            <person name="Gross S."/>
            <person name="Joshi V."/>
            <person name="Fowler G."/>
            <person name="Nazareth L."/>
            <person name="Reid J."/>
            <person name="Worley K."/>
            <person name="Petrosino J."/>
            <person name="Highlander S."/>
            <person name="Gibbs R."/>
        </authorList>
    </citation>
    <scope>NUCLEOTIDE SEQUENCE [LARGE SCALE GENOMIC DNA]</scope>
    <source>
        <strain evidence="17 18">ATCC 23263</strain>
    </source>
</reference>
<dbReference type="Gene3D" id="3.40.190.10">
    <property type="entry name" value="Periplasmic binding protein-like II"/>
    <property type="match status" value="2"/>
</dbReference>
<keyword evidence="8 15" id="KW-0028">Amino-acid biosynthesis</keyword>
<feature type="domain" description="ATP phosphoribosyltransferase catalytic" evidence="16">
    <location>
        <begin position="59"/>
        <end position="209"/>
    </location>
</feature>
<dbReference type="FunFam" id="3.40.190.10:FF:000008">
    <property type="entry name" value="ATP phosphoribosyltransferase"/>
    <property type="match status" value="1"/>
</dbReference>
<evidence type="ECO:0000256" key="1">
    <source>
        <dbReference type="ARBA" id="ARBA00000915"/>
    </source>
</evidence>
<comment type="caution">
    <text evidence="17">The sequence shown here is derived from an EMBL/GenBank/DDBJ whole genome shotgun (WGS) entry which is preliminary data.</text>
</comment>
<evidence type="ECO:0000256" key="6">
    <source>
        <dbReference type="ARBA" id="ARBA00020998"/>
    </source>
</evidence>
<accession>E6MGI3</accession>